<proteinExistence type="predicted"/>
<name>A0AC35UGH8_9BILA</name>
<dbReference type="WBParaSite" id="RSKR_0001137400.1">
    <property type="protein sequence ID" value="RSKR_0001137400.1"/>
    <property type="gene ID" value="RSKR_0001137400"/>
</dbReference>
<dbReference type="Proteomes" id="UP000095286">
    <property type="component" value="Unplaced"/>
</dbReference>
<sequence length="644" mass="72627">MQGSQGSSDNRKTFEKSPRKEKTFVDSHLGGDRATIQAIKRESSNQNNNERGSFPNTINLSQTINYPKPLNSKPATQGVVFKSEQGFNQRVANNQRLAAGRGSGHPSQSTQNVPPYISNSAFVPPPIFNQPPPPFVAVVPQNIVPNVIVRQDTSHQQHSAVQQNSTAQQNSNVQQPNPTYHHGQNAQGNEDYRKSNYQKDPPITQHNVSLKKVSNTQNFSTNSNIQHSSSSQSIPNIQPNPTLQKSSSLHSNPSAQTDANKKTETDSSVLKISKVPHDEGVVFKDGLVYSKGAAYIPTVAYELGIIPNPDPEYNEQPTVLNQFVDTYNEPGYYNAEGGYDQNVYFNTLVDPYQQHSLSNQQILYPQPAPPMQPVPYPQQNQQIKPLGAYLQQDQQIMQKEGNPQQVPYVQQIPYAPHVMYEQGQSGQQIQYQQDVANKQNLYPKGSSSQQLQYQQVQNQQVQNQQGPYQQSSSSTQQVSHAQGSSNQKMAYNQQSSSSRQGQYNKQSSYNKREDHSQPGYPSRKQHDNFQHDLEQNYQKMSLNNQKDGVALQPHISNKTVKFFPKPRNEKNPKPRRNSREGYCKSDIHEIFYQPLQKEATESDKNKTGEVQFIPTFEINVAAEEAKRLREQKAKAKHGSKNERK</sequence>
<evidence type="ECO:0000313" key="1">
    <source>
        <dbReference type="Proteomes" id="UP000095286"/>
    </source>
</evidence>
<evidence type="ECO:0000313" key="2">
    <source>
        <dbReference type="WBParaSite" id="RSKR_0001137400.1"/>
    </source>
</evidence>
<organism evidence="1 2">
    <name type="scientific">Rhabditophanes sp. KR3021</name>
    <dbReference type="NCBI Taxonomy" id="114890"/>
    <lineage>
        <taxon>Eukaryota</taxon>
        <taxon>Metazoa</taxon>
        <taxon>Ecdysozoa</taxon>
        <taxon>Nematoda</taxon>
        <taxon>Chromadorea</taxon>
        <taxon>Rhabditida</taxon>
        <taxon>Tylenchina</taxon>
        <taxon>Panagrolaimomorpha</taxon>
        <taxon>Strongyloidoidea</taxon>
        <taxon>Alloionematidae</taxon>
        <taxon>Rhabditophanes</taxon>
    </lineage>
</organism>
<accession>A0AC35UGH8</accession>
<reference evidence="2" key="1">
    <citation type="submission" date="2016-11" db="UniProtKB">
        <authorList>
            <consortium name="WormBaseParasite"/>
        </authorList>
    </citation>
    <scope>IDENTIFICATION</scope>
    <source>
        <strain evidence="2">KR3021</strain>
    </source>
</reference>
<protein>
    <submittedName>
        <fullName evidence="2">ZM domain-containing protein</fullName>
    </submittedName>
</protein>